<proteinExistence type="predicted"/>
<reference evidence="1" key="1">
    <citation type="submission" date="2020-04" db="EMBL/GenBank/DDBJ databases">
        <authorList>
            <person name="Chiriac C."/>
            <person name="Salcher M."/>
            <person name="Ghai R."/>
            <person name="Kavagutti S V."/>
        </authorList>
    </citation>
    <scope>NUCLEOTIDE SEQUENCE</scope>
</reference>
<dbReference type="EMBL" id="LR796512">
    <property type="protein sequence ID" value="CAB4149007.1"/>
    <property type="molecule type" value="Genomic_DNA"/>
</dbReference>
<accession>A0A6J5MT36</accession>
<gene>
    <name evidence="1" type="ORF">UFOVP531_40</name>
</gene>
<protein>
    <submittedName>
        <fullName evidence="1">Uncharacterized protein</fullName>
    </submittedName>
</protein>
<organism evidence="1">
    <name type="scientific">uncultured Caudovirales phage</name>
    <dbReference type="NCBI Taxonomy" id="2100421"/>
    <lineage>
        <taxon>Viruses</taxon>
        <taxon>Duplodnaviria</taxon>
        <taxon>Heunggongvirae</taxon>
        <taxon>Uroviricota</taxon>
        <taxon>Caudoviricetes</taxon>
        <taxon>Peduoviridae</taxon>
        <taxon>Maltschvirus</taxon>
        <taxon>Maltschvirus maltsch</taxon>
    </lineage>
</organism>
<name>A0A6J5MT36_9CAUD</name>
<sequence length="97" mass="11341">MNVIDKNILDCCKLVDELYNTAGGGCGGLGHIVFDDGNLEDENILWCLKECDNENNLKDYPLETILKSKEALLKILELNFIERYFVYYEYENYKKYL</sequence>
<evidence type="ECO:0000313" key="1">
    <source>
        <dbReference type="EMBL" id="CAB4149007.1"/>
    </source>
</evidence>